<name>A0AB38YJV5_9GAMM</name>
<dbReference type="InterPro" id="IPR002559">
    <property type="entry name" value="Transposase_11"/>
</dbReference>
<dbReference type="AlphaFoldDB" id="A0AB38YJV5"/>
<dbReference type="RefSeq" id="WP_304996992.1">
    <property type="nucleotide sequence ID" value="NZ_CP101717.1"/>
</dbReference>
<evidence type="ECO:0000259" key="1">
    <source>
        <dbReference type="Pfam" id="PF01609"/>
    </source>
</evidence>
<dbReference type="Pfam" id="PF01609">
    <property type="entry name" value="DDE_Tnp_1"/>
    <property type="match status" value="1"/>
</dbReference>
<organism evidence="2">
    <name type="scientific">Salinispirillum sp. LH 10-3-1</name>
    <dbReference type="NCBI Taxonomy" id="2952525"/>
    <lineage>
        <taxon>Bacteria</taxon>
        <taxon>Pseudomonadati</taxon>
        <taxon>Pseudomonadota</taxon>
        <taxon>Gammaproteobacteria</taxon>
        <taxon>Oceanospirillales</taxon>
        <taxon>Saccharospirillaceae</taxon>
        <taxon>Salinispirillum</taxon>
    </lineage>
</organism>
<gene>
    <name evidence="2" type="ORF">NFC81_14835</name>
</gene>
<dbReference type="GO" id="GO:0004803">
    <property type="term" value="F:transposase activity"/>
    <property type="evidence" value="ECO:0007669"/>
    <property type="project" value="InterPro"/>
</dbReference>
<feature type="domain" description="Transposase IS4-like" evidence="1">
    <location>
        <begin position="2"/>
        <end position="45"/>
    </location>
</feature>
<dbReference type="EMBL" id="CP101717">
    <property type="protein sequence ID" value="WLD59704.1"/>
    <property type="molecule type" value="Genomic_DNA"/>
</dbReference>
<reference evidence="2" key="1">
    <citation type="submission" date="2022-07" db="EMBL/GenBank/DDBJ databases">
        <title>Complete genome sequence of Salinispirillum sp. LH10-3-1 capable of multiple carbohydrate inversion isolated from a soda lake.</title>
        <authorList>
            <person name="Liu J."/>
            <person name="Zhai Y."/>
            <person name="Zhang H."/>
            <person name="Yang H."/>
            <person name="Qu J."/>
            <person name="Li J."/>
        </authorList>
    </citation>
    <scope>NUCLEOTIDE SEQUENCE</scope>
    <source>
        <strain evidence="2">LH 10-3-1</strain>
    </source>
</reference>
<protein>
    <submittedName>
        <fullName evidence="2">Transposase</fullName>
    </submittedName>
</protein>
<dbReference type="GO" id="GO:0003677">
    <property type="term" value="F:DNA binding"/>
    <property type="evidence" value="ECO:0007669"/>
    <property type="project" value="InterPro"/>
</dbReference>
<dbReference type="GO" id="GO:0006313">
    <property type="term" value="P:DNA transposition"/>
    <property type="evidence" value="ECO:0007669"/>
    <property type="project" value="InterPro"/>
</dbReference>
<evidence type="ECO:0000313" key="2">
    <source>
        <dbReference type="EMBL" id="WLD59704.1"/>
    </source>
</evidence>
<proteinExistence type="predicted"/>
<sequence length="79" mass="8665">MKCNERHFGMKMHIGVDVTTGVIHSREITAANAHGLEPSDELLRGNEEYQSPAAYGRLGEFNDDEEKLVGVGVAAPKRL</sequence>
<accession>A0AB38YJV5</accession>